<name>A0A4Q9M887_9APHY</name>
<organism evidence="1">
    <name type="scientific">Dichomitus squalens</name>
    <dbReference type="NCBI Taxonomy" id="114155"/>
    <lineage>
        <taxon>Eukaryota</taxon>
        <taxon>Fungi</taxon>
        <taxon>Dikarya</taxon>
        <taxon>Basidiomycota</taxon>
        <taxon>Agaricomycotina</taxon>
        <taxon>Agaricomycetes</taxon>
        <taxon>Polyporales</taxon>
        <taxon>Polyporaceae</taxon>
        <taxon>Dichomitus</taxon>
    </lineage>
</organism>
<evidence type="ECO:0000313" key="1">
    <source>
        <dbReference type="EMBL" id="TBU22082.1"/>
    </source>
</evidence>
<dbReference type="Proteomes" id="UP000292957">
    <property type="component" value="Unassembled WGS sequence"/>
</dbReference>
<dbReference type="EMBL" id="ML143558">
    <property type="protein sequence ID" value="TBU22082.1"/>
    <property type="molecule type" value="Genomic_DNA"/>
</dbReference>
<gene>
    <name evidence="1" type="ORF">BD311DRAFT_167213</name>
</gene>
<sequence length="235" mass="26970">MQSVDVWAGALIQSLYKKAPLKSLDREIGSYRDFMKLKDCHNRLLLALAAATAYSPPGSNADHSALELLEKFFELRLEVMPWKVVHHVAAAVYMRLHQLLVYPSDSEVARDTNRITVGQWLSILIRCCFAPVSVRERSQEEREALIWCIFGKDFLWKSSVPTNGDFQVGYTQFTLMLLDVLYLMFECLEEWTDTRTVLTNLMLVHTYLDDSEDSRNRVPGRLLAPTDADHLSSIR</sequence>
<protein>
    <submittedName>
        <fullName evidence="1">Uncharacterized protein</fullName>
    </submittedName>
</protein>
<proteinExistence type="predicted"/>
<dbReference type="AlphaFoldDB" id="A0A4Q9M887"/>
<reference evidence="1" key="1">
    <citation type="submission" date="2019-01" db="EMBL/GenBank/DDBJ databases">
        <title>Draft genome sequences of three monokaryotic isolates of the white-rot basidiomycete fungus Dichomitus squalens.</title>
        <authorList>
            <consortium name="DOE Joint Genome Institute"/>
            <person name="Lopez S.C."/>
            <person name="Andreopoulos B."/>
            <person name="Pangilinan J."/>
            <person name="Lipzen A."/>
            <person name="Riley R."/>
            <person name="Ahrendt S."/>
            <person name="Ng V."/>
            <person name="Barry K."/>
            <person name="Daum C."/>
            <person name="Grigoriev I.V."/>
            <person name="Hilden K.S."/>
            <person name="Makela M.R."/>
            <person name="de Vries R.P."/>
        </authorList>
    </citation>
    <scope>NUCLEOTIDE SEQUENCE [LARGE SCALE GENOMIC DNA]</scope>
    <source>
        <strain evidence="1">OM18370.1</strain>
    </source>
</reference>
<accession>A0A4Q9M887</accession>